<organism evidence="1 2">
    <name type="scientific">Halocaridina rubra</name>
    <name type="common">Hawaiian red shrimp</name>
    <dbReference type="NCBI Taxonomy" id="373956"/>
    <lineage>
        <taxon>Eukaryota</taxon>
        <taxon>Metazoa</taxon>
        <taxon>Ecdysozoa</taxon>
        <taxon>Arthropoda</taxon>
        <taxon>Crustacea</taxon>
        <taxon>Multicrustacea</taxon>
        <taxon>Malacostraca</taxon>
        <taxon>Eumalacostraca</taxon>
        <taxon>Eucarida</taxon>
        <taxon>Decapoda</taxon>
        <taxon>Pleocyemata</taxon>
        <taxon>Caridea</taxon>
        <taxon>Atyoidea</taxon>
        <taxon>Atyidae</taxon>
        <taxon>Halocaridina</taxon>
    </lineage>
</organism>
<dbReference type="Proteomes" id="UP001381693">
    <property type="component" value="Unassembled WGS sequence"/>
</dbReference>
<feature type="non-terminal residue" evidence="1">
    <location>
        <position position="1"/>
    </location>
</feature>
<comment type="caution">
    <text evidence="1">The sequence shown here is derived from an EMBL/GenBank/DDBJ whole genome shotgun (WGS) entry which is preliminary data.</text>
</comment>
<reference evidence="1 2" key="1">
    <citation type="submission" date="2023-11" db="EMBL/GenBank/DDBJ databases">
        <title>Halocaridina rubra genome assembly.</title>
        <authorList>
            <person name="Smith C."/>
        </authorList>
    </citation>
    <scope>NUCLEOTIDE SEQUENCE [LARGE SCALE GENOMIC DNA]</scope>
    <source>
        <strain evidence="1">EP-1</strain>
        <tissue evidence="1">Whole</tissue>
    </source>
</reference>
<gene>
    <name evidence="1" type="ORF">SK128_022488</name>
</gene>
<evidence type="ECO:0000313" key="1">
    <source>
        <dbReference type="EMBL" id="KAK7077564.1"/>
    </source>
</evidence>
<sequence>VNQLLFFPHTNVSGLNVLPPTQRYRLSPEVETSKRFANQRFASYPTLSNITRSEKFYEHVLNDILEMEGGREFQSLEVDGKKQSLHRLMRELQISTQFLGDDLL</sequence>
<protein>
    <submittedName>
        <fullName evidence="1">Uncharacterized protein</fullName>
    </submittedName>
</protein>
<dbReference type="EMBL" id="JAXCGZ010008554">
    <property type="protein sequence ID" value="KAK7077564.1"/>
    <property type="molecule type" value="Genomic_DNA"/>
</dbReference>
<accession>A0AAN8XEC1</accession>
<evidence type="ECO:0000313" key="2">
    <source>
        <dbReference type="Proteomes" id="UP001381693"/>
    </source>
</evidence>
<proteinExistence type="predicted"/>
<keyword evidence="2" id="KW-1185">Reference proteome</keyword>
<dbReference type="AlphaFoldDB" id="A0AAN8XEC1"/>
<name>A0AAN8XEC1_HALRR</name>